<dbReference type="InterPro" id="IPR001452">
    <property type="entry name" value="SH3_domain"/>
</dbReference>
<evidence type="ECO:0000256" key="3">
    <source>
        <dbReference type="PROSITE-ProRule" id="PRU00192"/>
    </source>
</evidence>
<dbReference type="InterPro" id="IPR047271">
    <property type="entry name" value="Ephexin-like"/>
</dbReference>
<dbReference type="InterPro" id="IPR047270">
    <property type="entry name" value="PH_ephexin"/>
</dbReference>
<keyword evidence="1 3" id="KW-0728">SH3 domain</keyword>
<dbReference type="Gene3D" id="2.30.29.30">
    <property type="entry name" value="Pleckstrin-homology domain (PH domain)/Phosphotyrosine-binding domain (PTB)"/>
    <property type="match status" value="1"/>
</dbReference>
<reference evidence="8" key="1">
    <citation type="journal article" date="2023" name="Science">
        <title>Genome structures resolve the early diversification of teleost fishes.</title>
        <authorList>
            <person name="Parey E."/>
            <person name="Louis A."/>
            <person name="Montfort J."/>
            <person name="Bouchez O."/>
            <person name="Roques C."/>
            <person name="Iampietro C."/>
            <person name="Lluch J."/>
            <person name="Castinel A."/>
            <person name="Donnadieu C."/>
            <person name="Desvignes T."/>
            <person name="Floi Bucao C."/>
            <person name="Jouanno E."/>
            <person name="Wen M."/>
            <person name="Mejri S."/>
            <person name="Dirks R."/>
            <person name="Jansen H."/>
            <person name="Henkel C."/>
            <person name="Chen W.J."/>
            <person name="Zahm M."/>
            <person name="Cabau C."/>
            <person name="Klopp C."/>
            <person name="Thompson A.W."/>
            <person name="Robinson-Rechavi M."/>
            <person name="Braasch I."/>
            <person name="Lecointre G."/>
            <person name="Bobe J."/>
            <person name="Postlethwait J.H."/>
            <person name="Berthelot C."/>
            <person name="Roest Crollius H."/>
            <person name="Guiguen Y."/>
        </authorList>
    </citation>
    <scope>NUCLEOTIDE SEQUENCE</scope>
    <source>
        <strain evidence="8">WJC10195</strain>
    </source>
</reference>
<feature type="compositionally biased region" description="Pro residues" evidence="4">
    <location>
        <begin position="1326"/>
        <end position="1344"/>
    </location>
</feature>
<evidence type="ECO:0000256" key="1">
    <source>
        <dbReference type="ARBA" id="ARBA00022443"/>
    </source>
</evidence>
<dbReference type="PROSITE" id="PS50002">
    <property type="entry name" value="SH3"/>
    <property type="match status" value="1"/>
</dbReference>
<feature type="compositionally biased region" description="Basic and acidic residues" evidence="4">
    <location>
        <begin position="847"/>
        <end position="909"/>
    </location>
</feature>
<dbReference type="Gene3D" id="2.30.30.40">
    <property type="entry name" value="SH3 Domains"/>
    <property type="match status" value="1"/>
</dbReference>
<dbReference type="Pfam" id="PF00621">
    <property type="entry name" value="RhoGEF"/>
    <property type="match status" value="1"/>
</dbReference>
<dbReference type="PROSITE" id="PS50003">
    <property type="entry name" value="PH_DOMAIN"/>
    <property type="match status" value="1"/>
</dbReference>
<feature type="domain" description="PH" evidence="6">
    <location>
        <begin position="1623"/>
        <end position="1724"/>
    </location>
</feature>
<dbReference type="SMART" id="SM00325">
    <property type="entry name" value="RhoGEF"/>
    <property type="match status" value="1"/>
</dbReference>
<feature type="region of interest" description="Disordered" evidence="4">
    <location>
        <begin position="756"/>
        <end position="796"/>
    </location>
</feature>
<feature type="compositionally biased region" description="Basic and acidic residues" evidence="4">
    <location>
        <begin position="186"/>
        <end position="276"/>
    </location>
</feature>
<dbReference type="GO" id="GO:0005737">
    <property type="term" value="C:cytoplasm"/>
    <property type="evidence" value="ECO:0007669"/>
    <property type="project" value="TreeGrafter"/>
</dbReference>
<feature type="compositionally biased region" description="Basic and acidic residues" evidence="4">
    <location>
        <begin position="619"/>
        <end position="657"/>
    </location>
</feature>
<dbReference type="InterPro" id="IPR035899">
    <property type="entry name" value="DBL_dom_sf"/>
</dbReference>
<feature type="compositionally biased region" description="Basic and acidic residues" evidence="4">
    <location>
        <begin position="756"/>
        <end position="765"/>
    </location>
</feature>
<organism evidence="8 9">
    <name type="scientific">Synaphobranchus kaupii</name>
    <name type="common">Kaup's arrowtooth eel</name>
    <dbReference type="NCBI Taxonomy" id="118154"/>
    <lineage>
        <taxon>Eukaryota</taxon>
        <taxon>Metazoa</taxon>
        <taxon>Chordata</taxon>
        <taxon>Craniata</taxon>
        <taxon>Vertebrata</taxon>
        <taxon>Euteleostomi</taxon>
        <taxon>Actinopterygii</taxon>
        <taxon>Neopterygii</taxon>
        <taxon>Teleostei</taxon>
        <taxon>Anguilliformes</taxon>
        <taxon>Synaphobranchidae</taxon>
        <taxon>Synaphobranchus</taxon>
    </lineage>
</organism>
<dbReference type="CDD" id="cd01221">
    <property type="entry name" value="PH_ephexin"/>
    <property type="match status" value="1"/>
</dbReference>
<dbReference type="SUPFAM" id="SSF50044">
    <property type="entry name" value="SH3-domain"/>
    <property type="match status" value="1"/>
</dbReference>
<feature type="region of interest" description="Disordered" evidence="4">
    <location>
        <begin position="1321"/>
        <end position="1353"/>
    </location>
</feature>
<dbReference type="FunFam" id="1.20.900.10:FF:000007">
    <property type="entry name" value="rho guanine nucleotide exchange factor 19"/>
    <property type="match status" value="1"/>
</dbReference>
<evidence type="ECO:0000256" key="4">
    <source>
        <dbReference type="SAM" id="MobiDB-lite"/>
    </source>
</evidence>
<keyword evidence="2" id="KW-0344">Guanine-nucleotide releasing factor</keyword>
<dbReference type="PANTHER" id="PTHR12845:SF2">
    <property type="entry name" value="DH DOMAIN-CONTAINING PROTEIN-RELATED"/>
    <property type="match status" value="1"/>
</dbReference>
<feature type="region of interest" description="Disordered" evidence="4">
    <location>
        <begin position="85"/>
        <end position="110"/>
    </location>
</feature>
<feature type="compositionally biased region" description="Basic and acidic residues" evidence="4">
    <location>
        <begin position="1239"/>
        <end position="1250"/>
    </location>
</feature>
<sequence>MLSWELSDPIGPSVLYKCLISMHLTAAIKEGNALVVIQAQGPRTKTWGDREREWNREEELRREKEPDRMRVRTYDGEREMAQNLCDRERARNRERDRDKRETAPGMREGERERRYTEIRWERVNGKGIVAEGMQEWSGEKGGTFPRMGKPSRERDVRMGRVIEEEEGERTMMKRLERQKGLEMEDVEIDKRKMRDPQRDRERDLQRYREIERDRQREHKRNGREQREKDGDRWRGRPNEFDTRFRERRREERDMKNRDMDIEREISKHRQREREVDINLPQRNRITEKEMDNFSDRGGRREKEWRREGWRDTKSDGDSDGDRRKRRGRESEPVMLSHKHSKSEGDGEGERKREKPRDKDRNREAERYREREREFQGGKYRERDRRGEWEGEIEVVKPRDRVRQREEERDAERRRDRGNERERGEKEDDRYRDRERERKDDKERQGRTWEETSKNSEKTQTHKTRGREAEEEIVREREWHTDRKEEKRCLRTKEKQRMREAEDPGGRESNRGSELLKEMLMKTHGRKELKSESDVERGGEADLIAERFREGDVESEGKIQGGREPTGRQDVPVRKQIPRKIWLEPQKVTGRTELGKYAEMEKAGDERYSESNVQKGRHMQGQEERWMDTGKGKSVQHTEEEERVSVDSDKGEDSERCKQTGAPFYRDEEAESMSDDEKVQTLQGQRCVTDSPEGSDGDVEIGRSSGSQREFGGDGERGWSGEDGFITVSSGGEEEEGDEEDNFQDCKEFLEGEVRGINEGLRKEISDQEESLNTERGSETTIDTKEEENGEDTPSRVTVFCVIGQTLPRTRCDHGGILDKTGKLSENLEQDIGGGDEITNAVPTDGQTGDKEQEKGGQDVESEQPDKEKETDEGSTEKVDQICTLEEERKEENPGIDERNDPEERMREEVADVCPRNIEREHSGNMMTAESETETETCQEKQESKETEPHSPVITERSGERDLGGIGTESHSGTKQGDASETEPIIQTPDDLRKAEERRKEDSAQYIKWAKDVVREILGSSGDATLEGIESPQIGVVIPGMPQSGQETDGEKGSPIYATVQKTADAQVFTDPPAESEGDMPVYAQIQKKRDICPDSLTGSETNTGMQMDRDFESHKNTHIQIQIESVAVRESGTGEDTWALAGQGGKTETEEGPDSSFTRVSLTKCNSCPSPDKSPYPRIIMPELFNVGNEEREKEGVSGEVGSTGSFRDQGNKARERRRGIRKTTKRSKEEETEDDPEEGGRDRRTRVFNESDDYDELSYSWSEADLRTATDAIGKMKKRNSKFFNSQLYQQYSEVALNREILSQSRTDSLSICEDVPGHSYLSPAPSPPPARRPLPPLPPVPHPHSLSHANSFSNTSALTLPLPLLPCPSSPRLSRSLPQSPTLWQDLPGVRNSRELSELGEDERRLQEVRFEVVTSEASYSRSLDIVIEHFVKSKELGTLLTTQDRNWLFSRLGDVRAISHSFLGKLEERVEKDIMHFSVCDIIVHHCPRFRVVYVPYLTNQSYQDKTYQRLMEENPGFRRLVEKLERNSVCQRLPLRSFLILPFQRITRLKLLVQNIVKRITPNTEEEIQAIKALKLLEKLIQEGNDSITQMKSIESLVCLSGKVDFECKTLPLVSQSRRLVREGSVTELRDFALKDSERTLYLHLFNDYLLLSLRKEGGRFIVINHAPVSELRVENCRVKLHSLQKNLFRLHLSRKALLVRTDTQSDKLRWMSALSRPHPQIDFSAAQDINQVQCIKAFVAQQPDELNLEKADVLLVHQQSSDGWIEGTRLSDRQRGWAPESHLETITSSRARQRNLLDTHKITTITATY</sequence>
<dbReference type="PROSITE" id="PS50010">
    <property type="entry name" value="DH_2"/>
    <property type="match status" value="1"/>
</dbReference>
<proteinExistence type="predicted"/>
<feature type="compositionally biased region" description="Basic and acidic residues" evidence="4">
    <location>
        <begin position="341"/>
        <end position="556"/>
    </location>
</feature>
<feature type="domain" description="SH3" evidence="5">
    <location>
        <begin position="1732"/>
        <end position="1793"/>
    </location>
</feature>
<dbReference type="InterPro" id="IPR001849">
    <property type="entry name" value="PH_domain"/>
</dbReference>
<feature type="compositionally biased region" description="Basic and acidic residues" evidence="4">
    <location>
        <begin position="989"/>
        <end position="1003"/>
    </location>
</feature>
<dbReference type="GO" id="GO:0005085">
    <property type="term" value="F:guanyl-nucleotide exchange factor activity"/>
    <property type="evidence" value="ECO:0007669"/>
    <property type="project" value="UniProtKB-KW"/>
</dbReference>
<dbReference type="InterPro" id="IPR011993">
    <property type="entry name" value="PH-like_dom_sf"/>
</dbReference>
<gene>
    <name evidence="8" type="ORF">SKAU_G00225560</name>
</gene>
<dbReference type="Pfam" id="PF00018">
    <property type="entry name" value="SH3_1"/>
    <property type="match status" value="1"/>
</dbReference>
<dbReference type="CDD" id="cd00160">
    <property type="entry name" value="RhoGEF"/>
    <property type="match status" value="1"/>
</dbReference>
<feature type="region of interest" description="Disordered" evidence="4">
    <location>
        <begin position="186"/>
        <end position="742"/>
    </location>
</feature>
<evidence type="ECO:0000259" key="5">
    <source>
        <dbReference type="PROSITE" id="PS50002"/>
    </source>
</evidence>
<feature type="compositionally biased region" description="Acidic residues" evidence="4">
    <location>
        <begin position="731"/>
        <end position="742"/>
    </location>
</feature>
<name>A0A9Q1FBY0_SYNKA</name>
<feature type="region of interest" description="Disordered" evidence="4">
    <location>
        <begin position="809"/>
        <end position="1003"/>
    </location>
</feature>
<feature type="compositionally biased region" description="Basic and acidic residues" evidence="4">
    <location>
        <begin position="592"/>
        <end position="608"/>
    </location>
</feature>
<evidence type="ECO:0000259" key="6">
    <source>
        <dbReference type="PROSITE" id="PS50003"/>
    </source>
</evidence>
<feature type="compositionally biased region" description="Polar residues" evidence="4">
    <location>
        <begin position="968"/>
        <end position="978"/>
    </location>
</feature>
<comment type="caution">
    <text evidence="8">The sequence shown here is derived from an EMBL/GenBank/DDBJ whole genome shotgun (WGS) entry which is preliminary data.</text>
</comment>
<feature type="compositionally biased region" description="Basic and acidic residues" evidence="4">
    <location>
        <begin position="937"/>
        <end position="948"/>
    </location>
</feature>
<feature type="compositionally biased region" description="Basic residues" evidence="4">
    <location>
        <begin position="1215"/>
        <end position="1226"/>
    </location>
</feature>
<dbReference type="PANTHER" id="PTHR12845">
    <property type="entry name" value="GUANINE NUCLEOTIDE EXCHANGE FACTOR"/>
    <property type="match status" value="1"/>
</dbReference>
<dbReference type="SMART" id="SM00233">
    <property type="entry name" value="PH"/>
    <property type="match status" value="1"/>
</dbReference>
<evidence type="ECO:0000313" key="9">
    <source>
        <dbReference type="Proteomes" id="UP001152622"/>
    </source>
</evidence>
<dbReference type="EMBL" id="JAINUF010000007">
    <property type="protein sequence ID" value="KAJ8354989.1"/>
    <property type="molecule type" value="Genomic_DNA"/>
</dbReference>
<dbReference type="SMART" id="SM00326">
    <property type="entry name" value="SH3"/>
    <property type="match status" value="1"/>
</dbReference>
<dbReference type="OrthoDB" id="27593at2759"/>
<dbReference type="Proteomes" id="UP001152622">
    <property type="component" value="Chromosome 7"/>
</dbReference>
<protein>
    <recommendedName>
        <fullName evidence="10">Rho guanine nucleotide exchange factor 5</fullName>
    </recommendedName>
</protein>
<evidence type="ECO:0008006" key="10">
    <source>
        <dbReference type="Google" id="ProtNLM"/>
    </source>
</evidence>
<keyword evidence="9" id="KW-1185">Reference proteome</keyword>
<dbReference type="SUPFAM" id="SSF48065">
    <property type="entry name" value="DBL homology domain (DH-domain)"/>
    <property type="match status" value="1"/>
</dbReference>
<feature type="domain" description="DH" evidence="7">
    <location>
        <begin position="1407"/>
        <end position="1591"/>
    </location>
</feature>
<evidence type="ECO:0000256" key="2">
    <source>
        <dbReference type="ARBA" id="ARBA00022658"/>
    </source>
</evidence>
<dbReference type="InterPro" id="IPR036028">
    <property type="entry name" value="SH3-like_dom_sf"/>
</dbReference>
<dbReference type="GO" id="GO:0005634">
    <property type="term" value="C:nucleus"/>
    <property type="evidence" value="ECO:0007669"/>
    <property type="project" value="TreeGrafter"/>
</dbReference>
<feature type="compositionally biased region" description="Basic and acidic residues" evidence="4">
    <location>
        <begin position="809"/>
        <end position="822"/>
    </location>
</feature>
<feature type="compositionally biased region" description="Basic and acidic residues" evidence="4">
    <location>
        <begin position="284"/>
        <end position="322"/>
    </location>
</feature>
<feature type="compositionally biased region" description="Basic and acidic residues" evidence="4">
    <location>
        <begin position="710"/>
        <end position="719"/>
    </location>
</feature>
<dbReference type="SUPFAM" id="SSF50729">
    <property type="entry name" value="PH domain-like"/>
    <property type="match status" value="1"/>
</dbReference>
<accession>A0A9Q1FBY0</accession>
<feature type="compositionally biased region" description="Polar residues" evidence="4">
    <location>
        <begin position="1155"/>
        <end position="1169"/>
    </location>
</feature>
<dbReference type="InterPro" id="IPR000219">
    <property type="entry name" value="DH_dom"/>
</dbReference>
<feature type="region of interest" description="Disordered" evidence="4">
    <location>
        <begin position="1129"/>
        <end position="1250"/>
    </location>
</feature>
<evidence type="ECO:0000259" key="7">
    <source>
        <dbReference type="PROSITE" id="PS50010"/>
    </source>
</evidence>
<dbReference type="Gene3D" id="1.20.900.10">
    <property type="entry name" value="Dbl homology (DH) domain"/>
    <property type="match status" value="1"/>
</dbReference>
<evidence type="ECO:0000313" key="8">
    <source>
        <dbReference type="EMBL" id="KAJ8354989.1"/>
    </source>
</evidence>